<dbReference type="PANTHER" id="PTHR22930:SF85">
    <property type="entry name" value="GH03217P-RELATED"/>
    <property type="match status" value="1"/>
</dbReference>
<proteinExistence type="inferred from homology"/>
<comment type="caution">
    <text evidence="10">The sequence shown here is derived from an EMBL/GenBank/DDBJ whole genome shotgun (WGS) entry which is preliminary data.</text>
</comment>
<evidence type="ECO:0000256" key="8">
    <source>
        <dbReference type="SAM" id="MobiDB-lite"/>
    </source>
</evidence>
<keyword evidence="5" id="KW-0479">Metal-binding</keyword>
<dbReference type="AlphaFoldDB" id="A0AAD5PSL2"/>
<dbReference type="GO" id="GO:0016787">
    <property type="term" value="F:hydrolase activity"/>
    <property type="evidence" value="ECO:0007669"/>
    <property type="project" value="UniProtKB-KW"/>
</dbReference>
<dbReference type="GO" id="GO:0004518">
    <property type="term" value="F:nuclease activity"/>
    <property type="evidence" value="ECO:0007669"/>
    <property type="project" value="UniProtKB-KW"/>
</dbReference>
<evidence type="ECO:0000256" key="2">
    <source>
        <dbReference type="ARBA" id="ARBA00004123"/>
    </source>
</evidence>
<feature type="region of interest" description="Disordered" evidence="8">
    <location>
        <begin position="414"/>
        <end position="451"/>
    </location>
</feature>
<dbReference type="InterPro" id="IPR027806">
    <property type="entry name" value="HARBI1_dom"/>
</dbReference>
<feature type="domain" description="DDE Tnp4" evidence="9">
    <location>
        <begin position="237"/>
        <end position="390"/>
    </location>
</feature>
<feature type="compositionally biased region" description="Low complexity" evidence="8">
    <location>
        <begin position="468"/>
        <end position="480"/>
    </location>
</feature>
<evidence type="ECO:0000259" key="9">
    <source>
        <dbReference type="Pfam" id="PF13359"/>
    </source>
</evidence>
<reference evidence="10 11" key="1">
    <citation type="submission" date="2022-05" db="EMBL/GenBank/DDBJ databases">
        <title>A multi-omics perspective on studying reproductive biology in Daphnia sinensis.</title>
        <authorList>
            <person name="Jia J."/>
        </authorList>
    </citation>
    <scope>NUCLEOTIDE SEQUENCE [LARGE SCALE GENOMIC DNA]</scope>
    <source>
        <strain evidence="10 11">WSL</strain>
    </source>
</reference>
<evidence type="ECO:0000256" key="4">
    <source>
        <dbReference type="ARBA" id="ARBA00022722"/>
    </source>
</evidence>
<feature type="region of interest" description="Disordered" evidence="8">
    <location>
        <begin position="468"/>
        <end position="506"/>
    </location>
</feature>
<keyword evidence="11" id="KW-1185">Reference proteome</keyword>
<evidence type="ECO:0000256" key="5">
    <source>
        <dbReference type="ARBA" id="ARBA00022723"/>
    </source>
</evidence>
<feature type="compositionally biased region" description="Acidic residues" evidence="8">
    <location>
        <begin position="429"/>
        <end position="444"/>
    </location>
</feature>
<sequence>MKISDESPPSMLPEELASTMPPEMVMQLIQVSSAFLVTLNSYVASTREIDRRSRRLRRSRMLLLMRLMQLREDKSQRLLAAPPPVPIPLPIPRIVKPPPAGNKFWEREVPRFSEAQFQKEFHVSKRTFNYLCNALRPTLSKRDANLRAHVPLEKRVGVALALLASKNEYKNDYSVIAHTFGISKSSVAIIFKQFCNAVVDILFGKVVQLPSGPGFREEADKFELRYLFPDTIGVVGATHLPVATPRNCGAGYTNSSGWNSIVLLGVAGYNNKLGYVCIGQPGSTDNTAVLKASQLYKTAQKGKLFPADEDLHFLADHTFPLQNWLLTPYRMDEVCDRESYKTLNQHLKNAHKCVETSFERLKGRWGLLLKGCDLAMDFTKVVQVCCVLHNLCEEAGDMFFEHWYGTVRTFDAAHPQPKSKAAPAHIRDEDDEDEEDEEEYEEMLAEAGAKRDRLSERLIVSAAAAAASQAATALPPLALSRPDDRRNSFPSPLTEHSFSQDDSDMY</sequence>
<dbReference type="InterPro" id="IPR045249">
    <property type="entry name" value="HARBI1-like"/>
</dbReference>
<name>A0AAD5PSL2_9CRUS</name>
<keyword evidence="4" id="KW-0540">Nuclease</keyword>
<feature type="compositionally biased region" description="Polar residues" evidence="8">
    <location>
        <begin position="488"/>
        <end position="497"/>
    </location>
</feature>
<comment type="cofactor">
    <cofactor evidence="1">
        <name>a divalent metal cation</name>
        <dbReference type="ChEBI" id="CHEBI:60240"/>
    </cofactor>
</comment>
<organism evidence="10 11">
    <name type="scientific">Daphnia sinensis</name>
    <dbReference type="NCBI Taxonomy" id="1820382"/>
    <lineage>
        <taxon>Eukaryota</taxon>
        <taxon>Metazoa</taxon>
        <taxon>Ecdysozoa</taxon>
        <taxon>Arthropoda</taxon>
        <taxon>Crustacea</taxon>
        <taxon>Branchiopoda</taxon>
        <taxon>Diplostraca</taxon>
        <taxon>Cladocera</taxon>
        <taxon>Anomopoda</taxon>
        <taxon>Daphniidae</taxon>
        <taxon>Daphnia</taxon>
        <taxon>Daphnia similis group</taxon>
    </lineage>
</organism>
<keyword evidence="7" id="KW-0539">Nucleus</keyword>
<keyword evidence="6" id="KW-0378">Hydrolase</keyword>
<evidence type="ECO:0000256" key="1">
    <source>
        <dbReference type="ARBA" id="ARBA00001968"/>
    </source>
</evidence>
<evidence type="ECO:0000256" key="7">
    <source>
        <dbReference type="ARBA" id="ARBA00023242"/>
    </source>
</evidence>
<evidence type="ECO:0000313" key="11">
    <source>
        <dbReference type="Proteomes" id="UP000820818"/>
    </source>
</evidence>
<dbReference type="GO" id="GO:0046872">
    <property type="term" value="F:metal ion binding"/>
    <property type="evidence" value="ECO:0007669"/>
    <property type="project" value="UniProtKB-KW"/>
</dbReference>
<gene>
    <name evidence="10" type="ORF">GHT06_017874</name>
</gene>
<dbReference type="PANTHER" id="PTHR22930">
    <property type="match status" value="1"/>
</dbReference>
<comment type="subcellular location">
    <subcellularLocation>
        <location evidence="2">Nucleus</location>
    </subcellularLocation>
</comment>
<evidence type="ECO:0000256" key="6">
    <source>
        <dbReference type="ARBA" id="ARBA00022801"/>
    </source>
</evidence>
<accession>A0AAD5PSL2</accession>
<dbReference type="EMBL" id="WJBH02000007">
    <property type="protein sequence ID" value="KAI9555359.1"/>
    <property type="molecule type" value="Genomic_DNA"/>
</dbReference>
<evidence type="ECO:0000313" key="10">
    <source>
        <dbReference type="EMBL" id="KAI9555359.1"/>
    </source>
</evidence>
<comment type="similarity">
    <text evidence="3">Belongs to the HARBI1 family.</text>
</comment>
<evidence type="ECO:0000256" key="3">
    <source>
        <dbReference type="ARBA" id="ARBA00006958"/>
    </source>
</evidence>
<dbReference type="Proteomes" id="UP000820818">
    <property type="component" value="Linkage Group LG7"/>
</dbReference>
<dbReference type="GO" id="GO:0005634">
    <property type="term" value="C:nucleus"/>
    <property type="evidence" value="ECO:0007669"/>
    <property type="project" value="UniProtKB-SubCell"/>
</dbReference>
<protein>
    <submittedName>
        <fullName evidence="10">Nuclease HARBI1-like</fullName>
    </submittedName>
</protein>
<dbReference type="Pfam" id="PF13359">
    <property type="entry name" value="DDE_Tnp_4"/>
    <property type="match status" value="1"/>
</dbReference>